<evidence type="ECO:0000313" key="4">
    <source>
        <dbReference type="EMBL" id="CUH70902.1"/>
    </source>
</evidence>
<dbReference type="Gene3D" id="2.30.30.100">
    <property type="match status" value="1"/>
</dbReference>
<dbReference type="RefSeq" id="WP_058242233.1">
    <property type="nucleotide sequence ID" value="NZ_CYSB01000030.1"/>
</dbReference>
<dbReference type="EMBL" id="CYSC01000015">
    <property type="protein sequence ID" value="CUH70902.1"/>
    <property type="molecule type" value="Genomic_DNA"/>
</dbReference>
<reference evidence="3 5" key="2">
    <citation type="submission" date="2015-09" db="EMBL/GenBank/DDBJ databases">
        <authorList>
            <person name="Rodrigo-Torres L."/>
            <person name="Arahal D.R."/>
        </authorList>
    </citation>
    <scope>NUCLEOTIDE SEQUENCE [LARGE SCALE GENOMIC DNA]</scope>
    <source>
        <strain evidence="3 5">CECT 5118</strain>
    </source>
</reference>
<evidence type="ECO:0000313" key="6">
    <source>
        <dbReference type="Proteomes" id="UP000051887"/>
    </source>
</evidence>
<feature type="domain" description="DUF4444" evidence="1">
    <location>
        <begin position="201"/>
        <end position="238"/>
    </location>
</feature>
<dbReference type="Proteomes" id="UP000051086">
    <property type="component" value="Unassembled WGS sequence"/>
</dbReference>
<dbReference type="InterPro" id="IPR045864">
    <property type="entry name" value="aa-tRNA-synth_II/BPL/LPL"/>
</dbReference>
<dbReference type="Proteomes" id="UP000051887">
    <property type="component" value="Unassembled WGS sequence"/>
</dbReference>
<sequence length="243" mass="26291">MTPELTFPPLFQGEALTGAADPFAKACTQALLGCDAGTVIYNITPDALKAAIIFAPERPMTEALPVLIACEVGFQNALGALAPPEVSVHFRWDGEILVNNARCGRMRMAAAEVAKGADLDWVVIGLELPLLPPDPETPGLTPDQTCLFEEGCADLDPGLLLEAWTRHTLVWINRWSDEGLRPLSTEWRGLVDKMGEPVEMTLAGQSYSGTFMGIDESFGMLLRQGDDTQLLPLSLLLEQGGER</sequence>
<dbReference type="OrthoDB" id="7657788at2"/>
<dbReference type="SUPFAM" id="SSF55681">
    <property type="entry name" value="Class II aaRS and biotin synthetases"/>
    <property type="match status" value="1"/>
</dbReference>
<dbReference type="Pfam" id="PF16917">
    <property type="entry name" value="BPL_LplA_LipB_2"/>
    <property type="match status" value="1"/>
</dbReference>
<dbReference type="Gene3D" id="3.30.930.10">
    <property type="entry name" value="Bira Bifunctional Protein, Domain 2"/>
    <property type="match status" value="1"/>
</dbReference>
<evidence type="ECO:0000259" key="2">
    <source>
        <dbReference type="Pfam" id="PF16917"/>
    </source>
</evidence>
<gene>
    <name evidence="3" type="ORF">TL5118_02359</name>
    <name evidence="4" type="ORF">TL5120_00682</name>
</gene>
<evidence type="ECO:0000259" key="1">
    <source>
        <dbReference type="Pfam" id="PF14563"/>
    </source>
</evidence>
<feature type="domain" description="BPL/LPL catalytic" evidence="2">
    <location>
        <begin position="7"/>
        <end position="188"/>
    </location>
</feature>
<evidence type="ECO:0000313" key="3">
    <source>
        <dbReference type="EMBL" id="CUH67854.1"/>
    </source>
</evidence>
<dbReference type="Pfam" id="PF14563">
    <property type="entry name" value="DUF4444"/>
    <property type="match status" value="1"/>
</dbReference>
<evidence type="ECO:0000313" key="5">
    <source>
        <dbReference type="Proteomes" id="UP000051086"/>
    </source>
</evidence>
<dbReference type="InterPro" id="IPR028044">
    <property type="entry name" value="DUF4444"/>
</dbReference>
<evidence type="ECO:0008006" key="7">
    <source>
        <dbReference type="Google" id="ProtNLM"/>
    </source>
</evidence>
<proteinExistence type="predicted"/>
<organism evidence="4 6">
    <name type="scientific">Thalassovita autumnalis</name>
    <dbReference type="NCBI Taxonomy" id="2072972"/>
    <lineage>
        <taxon>Bacteria</taxon>
        <taxon>Pseudomonadati</taxon>
        <taxon>Pseudomonadota</taxon>
        <taxon>Alphaproteobacteria</taxon>
        <taxon>Rhodobacterales</taxon>
        <taxon>Roseobacteraceae</taxon>
        <taxon>Thalassovita</taxon>
    </lineage>
</organism>
<dbReference type="InterPro" id="IPR004143">
    <property type="entry name" value="BPL_LPL_catalytic"/>
</dbReference>
<accession>A0A0P1FRQ3</accession>
<name>A0A0P1FRQ3_9RHOB</name>
<dbReference type="EMBL" id="CYSB01000030">
    <property type="protein sequence ID" value="CUH67854.1"/>
    <property type="molecule type" value="Genomic_DNA"/>
</dbReference>
<protein>
    <recommendedName>
        <fullName evidence="7">Biotin-(Acetyl-CoA carboxylase) ligase</fullName>
    </recommendedName>
</protein>
<keyword evidence="5" id="KW-1185">Reference proteome</keyword>
<reference evidence="4 6" key="1">
    <citation type="submission" date="2015-09" db="EMBL/GenBank/DDBJ databases">
        <authorList>
            <consortium name="Swine Surveillance"/>
        </authorList>
    </citation>
    <scope>NUCLEOTIDE SEQUENCE [LARGE SCALE GENOMIC DNA]</scope>
    <source>
        <strain evidence="4 6">5120</strain>
    </source>
</reference>
<dbReference type="AlphaFoldDB" id="A0A0P1FRQ3"/>